<dbReference type="GO" id="GO:0046872">
    <property type="term" value="F:metal ion binding"/>
    <property type="evidence" value="ECO:0007669"/>
    <property type="project" value="UniProtKB-UniRule"/>
</dbReference>
<keyword evidence="1" id="KW-0808">Transferase</keyword>
<keyword evidence="1" id="KW-0501">Molybdenum cofactor biosynthesis</keyword>
<evidence type="ECO:0000313" key="4">
    <source>
        <dbReference type="Proteomes" id="UP000285961"/>
    </source>
</evidence>
<dbReference type="Gene3D" id="3.40.980.10">
    <property type="entry name" value="MoaB/Mog-like domain"/>
    <property type="match status" value="1"/>
</dbReference>
<dbReference type="Proteomes" id="UP000285961">
    <property type="component" value="Unassembled WGS sequence"/>
</dbReference>
<keyword evidence="1" id="KW-0460">Magnesium</keyword>
<dbReference type="EMBL" id="QZKI01000001">
    <property type="protein sequence ID" value="RJP75667.1"/>
    <property type="molecule type" value="Genomic_DNA"/>
</dbReference>
<dbReference type="GO" id="GO:0006777">
    <property type="term" value="P:Mo-molybdopterin cofactor biosynthetic process"/>
    <property type="evidence" value="ECO:0007669"/>
    <property type="project" value="UniProtKB-UniRule"/>
</dbReference>
<comment type="catalytic activity">
    <reaction evidence="1">
        <text>adenylyl-molybdopterin + molybdate = Mo-molybdopterin + AMP + H(+)</text>
        <dbReference type="Rhea" id="RHEA:35047"/>
        <dbReference type="ChEBI" id="CHEBI:15378"/>
        <dbReference type="ChEBI" id="CHEBI:36264"/>
        <dbReference type="ChEBI" id="CHEBI:62727"/>
        <dbReference type="ChEBI" id="CHEBI:71302"/>
        <dbReference type="ChEBI" id="CHEBI:456215"/>
    </reaction>
</comment>
<gene>
    <name evidence="3" type="ORF">C4532_00120</name>
</gene>
<name>A0A419F9V0_9BACT</name>
<dbReference type="GO" id="GO:0061599">
    <property type="term" value="F:molybdopterin molybdotransferase activity"/>
    <property type="evidence" value="ECO:0007669"/>
    <property type="project" value="UniProtKB-UniRule"/>
</dbReference>
<sequence>MCEGDVTSAESPVRHTFRTLPVTDAVGMPLAHDITEIRPGEFKGRAFRKGHIIRPDDVCHLQRLGKEKVYVLTISDDEMHEDEAAHELAKALMGPGAVSDGEPKEGRINLLAAWDGLLKVNVETLTRFNMLGDVMCATLHNNTVVKKNHRVAGTRAIPLVVKRSVVEQAVSVAGEGIVEVRKMRKPRAGIVITGTEVFHGKIKDGFAPIIREKIEQFEGEVVAVRYAPDDEAHIERELRSCLESGADLLITTGGMSVDPDDVTRFAIRKLGARDIAYGSAVLPGAMMLAAYVGNGDAGDCVPILGVPACALYHKATVFDLVLPRVLAGERIGAEDLARLGHGGLCLNCSECRYPACPFGK</sequence>
<comment type="similarity">
    <text evidence="1">Belongs to the MoeA family.</text>
</comment>
<organism evidence="3 4">
    <name type="scientific">Candidatus Abyssobacteria bacterium SURF_17</name>
    <dbReference type="NCBI Taxonomy" id="2093361"/>
    <lineage>
        <taxon>Bacteria</taxon>
        <taxon>Pseudomonadati</taxon>
        <taxon>Candidatus Hydrogenedentota</taxon>
        <taxon>Candidatus Abyssobacteria</taxon>
    </lineage>
</organism>
<proteinExistence type="inferred from homology"/>
<dbReference type="GO" id="GO:0005829">
    <property type="term" value="C:cytosol"/>
    <property type="evidence" value="ECO:0007669"/>
    <property type="project" value="TreeGrafter"/>
</dbReference>
<comment type="caution">
    <text evidence="3">The sequence shown here is derived from an EMBL/GenBank/DDBJ whole genome shotgun (WGS) entry which is preliminary data.</text>
</comment>
<dbReference type="SMART" id="SM00852">
    <property type="entry name" value="MoCF_biosynth"/>
    <property type="match status" value="1"/>
</dbReference>
<accession>A0A419F9V0</accession>
<dbReference type="SUPFAM" id="SSF53218">
    <property type="entry name" value="Molybdenum cofactor biosynthesis proteins"/>
    <property type="match status" value="1"/>
</dbReference>
<dbReference type="InterPro" id="IPR038987">
    <property type="entry name" value="MoeA-like"/>
</dbReference>
<keyword evidence="1" id="KW-0479">Metal-binding</keyword>
<reference evidence="3 4" key="1">
    <citation type="journal article" date="2017" name="ISME J.">
        <title>Energy and carbon metabolisms in a deep terrestrial subsurface fluid microbial community.</title>
        <authorList>
            <person name="Momper L."/>
            <person name="Jungbluth S.P."/>
            <person name="Lee M.D."/>
            <person name="Amend J.P."/>
        </authorList>
    </citation>
    <scope>NUCLEOTIDE SEQUENCE [LARGE SCALE GENOMIC DNA]</scope>
    <source>
        <strain evidence="3">SURF_17</strain>
    </source>
</reference>
<dbReference type="InterPro" id="IPR001453">
    <property type="entry name" value="MoaB/Mog_dom"/>
</dbReference>
<feature type="domain" description="MoaB/Mog" evidence="2">
    <location>
        <begin position="189"/>
        <end position="327"/>
    </location>
</feature>
<evidence type="ECO:0000256" key="1">
    <source>
        <dbReference type="RuleBase" id="RU365090"/>
    </source>
</evidence>
<comment type="function">
    <text evidence="1">Catalyzes the insertion of molybdate into adenylated molybdopterin with the concomitant release of AMP.</text>
</comment>
<dbReference type="Pfam" id="PF00994">
    <property type="entry name" value="MoCF_biosynth"/>
    <property type="match status" value="1"/>
</dbReference>
<comment type="cofactor">
    <cofactor evidence="1">
        <name>Mg(2+)</name>
        <dbReference type="ChEBI" id="CHEBI:18420"/>
    </cofactor>
</comment>
<dbReference type="PANTHER" id="PTHR10192">
    <property type="entry name" value="MOLYBDOPTERIN BIOSYNTHESIS PROTEIN"/>
    <property type="match status" value="1"/>
</dbReference>
<evidence type="ECO:0000313" key="3">
    <source>
        <dbReference type="EMBL" id="RJP75667.1"/>
    </source>
</evidence>
<evidence type="ECO:0000259" key="2">
    <source>
        <dbReference type="SMART" id="SM00852"/>
    </source>
</evidence>
<comment type="pathway">
    <text evidence="1">Cofactor biosynthesis; molybdopterin biosynthesis.</text>
</comment>
<protein>
    <recommendedName>
        <fullName evidence="1">Molybdopterin molybdenumtransferase</fullName>
        <ecNumber evidence="1">2.10.1.1</ecNumber>
    </recommendedName>
</protein>
<dbReference type="PANTHER" id="PTHR10192:SF28">
    <property type="entry name" value="MOLYBDOPTERIN MOLYBDENUMTRANSFERASE"/>
    <property type="match status" value="1"/>
</dbReference>
<dbReference type="UniPathway" id="UPA00344"/>
<dbReference type="InterPro" id="IPR036425">
    <property type="entry name" value="MoaB/Mog-like_dom_sf"/>
</dbReference>
<dbReference type="CDD" id="cd03522">
    <property type="entry name" value="MoeA_like"/>
    <property type="match status" value="1"/>
</dbReference>
<dbReference type="AlphaFoldDB" id="A0A419F9V0"/>
<dbReference type="EC" id="2.10.1.1" evidence="1"/>
<keyword evidence="1" id="KW-0500">Molybdenum</keyword>